<keyword evidence="9" id="KW-0299">Galactose metabolism</keyword>
<evidence type="ECO:0000256" key="10">
    <source>
        <dbReference type="ARBA" id="ARBA00023277"/>
    </source>
</evidence>
<dbReference type="PANTHER" id="PTHR10457">
    <property type="entry name" value="MEVALONATE KINASE/GALACTOKINASE"/>
    <property type="match status" value="1"/>
</dbReference>
<evidence type="ECO:0000259" key="13">
    <source>
        <dbReference type="Pfam" id="PF08544"/>
    </source>
</evidence>
<reference evidence="15 16" key="1">
    <citation type="submission" date="2018-03" db="EMBL/GenBank/DDBJ databases">
        <title>Cross-interface Injection: A General Nanoliter Liquid Handling Method Applied to Single Cells Genome Amplification Automated Nanoliter Liquid Handling Applied to Single Cell Multiple Displacement Amplification.</title>
        <authorList>
            <person name="Yun J."/>
            <person name="Xu P."/>
            <person name="Xu J."/>
            <person name="Dai X."/>
            <person name="Wang Y."/>
            <person name="Zheng X."/>
            <person name="Cao C."/>
            <person name="Yi Q."/>
            <person name="Zhu Y."/>
            <person name="Wang L."/>
            <person name="Dong Z."/>
            <person name="Huang Y."/>
            <person name="Huang L."/>
            <person name="Du W."/>
        </authorList>
    </citation>
    <scope>NUCLEOTIDE SEQUENCE [LARGE SCALE GENOMIC DNA]</scope>
    <source>
        <strain evidence="15 16">Z-D1-2</strain>
    </source>
</reference>
<dbReference type="Pfam" id="PF00288">
    <property type="entry name" value="GHMP_kinases_N"/>
    <property type="match status" value="1"/>
</dbReference>
<dbReference type="PRINTS" id="PR00473">
    <property type="entry name" value="GALCTOKINASE"/>
</dbReference>
<keyword evidence="10" id="KW-0119">Carbohydrate metabolism</keyword>
<dbReference type="InterPro" id="IPR020568">
    <property type="entry name" value="Ribosomal_Su5_D2-typ_SF"/>
</dbReference>
<protein>
    <recommendedName>
        <fullName evidence="11">Galactokinase</fullName>
        <ecNumber evidence="11">2.7.1.6</ecNumber>
    </recommendedName>
</protein>
<evidence type="ECO:0000256" key="1">
    <source>
        <dbReference type="ARBA" id="ARBA00006566"/>
    </source>
</evidence>
<keyword evidence="4" id="KW-0479">Metal-binding</keyword>
<name>A0A2T4DSS0_9BACT</name>
<dbReference type="AlphaFoldDB" id="A0A2T4DSS0"/>
<evidence type="ECO:0000256" key="6">
    <source>
        <dbReference type="ARBA" id="ARBA00022777"/>
    </source>
</evidence>
<evidence type="ECO:0000256" key="5">
    <source>
        <dbReference type="ARBA" id="ARBA00022741"/>
    </source>
</evidence>
<dbReference type="EC" id="2.7.1.6" evidence="11"/>
<feature type="domain" description="GHMP kinase C-terminal" evidence="13">
    <location>
        <begin position="289"/>
        <end position="369"/>
    </location>
</feature>
<dbReference type="SUPFAM" id="SSF55060">
    <property type="entry name" value="GHMP Kinase, C-terminal domain"/>
    <property type="match status" value="1"/>
</dbReference>
<proteinExistence type="inferred from homology"/>
<feature type="domain" description="Galactokinase N-terminal" evidence="14">
    <location>
        <begin position="13"/>
        <end position="61"/>
    </location>
</feature>
<evidence type="ECO:0000256" key="2">
    <source>
        <dbReference type="ARBA" id="ARBA00022490"/>
    </source>
</evidence>
<gene>
    <name evidence="15" type="primary">galK</name>
    <name evidence="15" type="ORF">C9994_05360</name>
</gene>
<dbReference type="InterPro" id="IPR006206">
    <property type="entry name" value="Mevalonate/galactokinase"/>
</dbReference>
<dbReference type="Gene3D" id="3.30.230.10">
    <property type="match status" value="1"/>
</dbReference>
<dbReference type="Proteomes" id="UP000240608">
    <property type="component" value="Unassembled WGS sequence"/>
</dbReference>
<dbReference type="PANTHER" id="PTHR10457:SF7">
    <property type="entry name" value="GALACTOKINASE-RELATED"/>
    <property type="match status" value="1"/>
</dbReference>
<evidence type="ECO:0000256" key="8">
    <source>
        <dbReference type="ARBA" id="ARBA00022842"/>
    </source>
</evidence>
<dbReference type="GO" id="GO:0006012">
    <property type="term" value="P:galactose metabolic process"/>
    <property type="evidence" value="ECO:0007669"/>
    <property type="project" value="UniProtKB-UniRule"/>
</dbReference>
<evidence type="ECO:0000256" key="4">
    <source>
        <dbReference type="ARBA" id="ARBA00022723"/>
    </source>
</evidence>
<evidence type="ECO:0000256" key="11">
    <source>
        <dbReference type="NCBIfam" id="TIGR00131"/>
    </source>
</evidence>
<dbReference type="PRINTS" id="PR00959">
    <property type="entry name" value="MEVGALKINASE"/>
</dbReference>
<evidence type="ECO:0000256" key="9">
    <source>
        <dbReference type="ARBA" id="ARBA00023144"/>
    </source>
</evidence>
<dbReference type="GO" id="GO:0046872">
    <property type="term" value="F:metal ion binding"/>
    <property type="evidence" value="ECO:0007669"/>
    <property type="project" value="UniProtKB-KW"/>
</dbReference>
<dbReference type="InterPro" id="IPR000705">
    <property type="entry name" value="Galactokinase"/>
</dbReference>
<dbReference type="Pfam" id="PF08544">
    <property type="entry name" value="GHMP_kinases_C"/>
    <property type="match status" value="1"/>
</dbReference>
<evidence type="ECO:0000313" key="15">
    <source>
        <dbReference type="EMBL" id="PTB96891.1"/>
    </source>
</evidence>
<dbReference type="Gene3D" id="3.30.70.890">
    <property type="entry name" value="GHMP kinase, C-terminal domain"/>
    <property type="match status" value="1"/>
</dbReference>
<comment type="caution">
    <text evidence="15">The sequence shown here is derived from an EMBL/GenBank/DDBJ whole genome shotgun (WGS) entry which is preliminary data.</text>
</comment>
<comment type="similarity">
    <text evidence="1">Belongs to the GHMP kinase family. GalK subfamily.</text>
</comment>
<evidence type="ECO:0000259" key="14">
    <source>
        <dbReference type="Pfam" id="PF10509"/>
    </source>
</evidence>
<dbReference type="PROSITE" id="PS00627">
    <property type="entry name" value="GHMP_KINASES_ATP"/>
    <property type="match status" value="1"/>
</dbReference>
<dbReference type="GO" id="GO:0005524">
    <property type="term" value="F:ATP binding"/>
    <property type="evidence" value="ECO:0007669"/>
    <property type="project" value="UniProtKB-UniRule"/>
</dbReference>
<dbReference type="InterPro" id="IPR036554">
    <property type="entry name" value="GHMP_kinase_C_sf"/>
</dbReference>
<dbReference type="PIRSF" id="PIRSF000530">
    <property type="entry name" value="Galactokinase"/>
    <property type="match status" value="1"/>
</dbReference>
<dbReference type="Pfam" id="PF10509">
    <property type="entry name" value="GalKase_gal_bdg"/>
    <property type="match status" value="1"/>
</dbReference>
<organism evidence="15 16">
    <name type="scientific">Marivirga lumbricoides</name>
    <dbReference type="NCBI Taxonomy" id="1046115"/>
    <lineage>
        <taxon>Bacteria</taxon>
        <taxon>Pseudomonadati</taxon>
        <taxon>Bacteroidota</taxon>
        <taxon>Cytophagia</taxon>
        <taxon>Cytophagales</taxon>
        <taxon>Marivirgaceae</taxon>
        <taxon>Marivirga</taxon>
    </lineage>
</organism>
<evidence type="ECO:0000313" key="16">
    <source>
        <dbReference type="Proteomes" id="UP000240608"/>
    </source>
</evidence>
<dbReference type="InterPro" id="IPR006204">
    <property type="entry name" value="GHMP_kinase_N_dom"/>
</dbReference>
<keyword evidence="2" id="KW-0963">Cytoplasm</keyword>
<dbReference type="InterPro" id="IPR019539">
    <property type="entry name" value="GalKase_N"/>
</dbReference>
<sequence>MKSPQETNKYFLEQHRKYFGVEPRLSVKAPGRINMIGEHTDYNLGFVLPAAINKAIYFSVNRSQLEEVSTVYAIDVQQEIQFKHRDLAPLEAGSWQNYILGVVSEIIKVRGNLPGFCLSFGGDVPLGAGLSSSAALECGLCFALNELFELNLSWQEMAKISQLAEHHFVGTKCGIMDQISSLRGKKDHVMLLDCRSLDIKYFPCALVGYQIVICNSNVTHELASSAYNERRAQCEEGVAVLQSVNPEIKSLRDVSYEFLLQNKESLSKVVFKRCTYITKENDRVIEFCEALQDQNIDQLENLLYNAHSEMQHEYEITCPEIDFLVDYTRNLDQVKGSRMMGGGFGGCTINIVKDEFVDQFKSEISEAYSNRWQKDLSILDLEIGDGVQLFPIKSDI</sequence>
<feature type="domain" description="GHMP kinase N-terminal" evidence="12">
    <location>
        <begin position="97"/>
        <end position="184"/>
    </location>
</feature>
<dbReference type="InterPro" id="IPR006203">
    <property type="entry name" value="GHMP_knse_ATP-bd_CS"/>
</dbReference>
<dbReference type="InterPro" id="IPR014721">
    <property type="entry name" value="Ribsml_uS5_D2-typ_fold_subgr"/>
</dbReference>
<keyword evidence="8" id="KW-0460">Magnesium</keyword>
<accession>A0A2T4DSS0</accession>
<dbReference type="FunFam" id="3.30.230.10:FF:000017">
    <property type="entry name" value="Galactokinase"/>
    <property type="match status" value="1"/>
</dbReference>
<evidence type="ECO:0000256" key="7">
    <source>
        <dbReference type="ARBA" id="ARBA00022840"/>
    </source>
</evidence>
<evidence type="ECO:0000256" key="3">
    <source>
        <dbReference type="ARBA" id="ARBA00022679"/>
    </source>
</evidence>
<keyword evidence="7" id="KW-0067">ATP-binding</keyword>
<dbReference type="GO" id="GO:0005829">
    <property type="term" value="C:cytosol"/>
    <property type="evidence" value="ECO:0007669"/>
    <property type="project" value="TreeGrafter"/>
</dbReference>
<dbReference type="GO" id="GO:0004335">
    <property type="term" value="F:galactokinase activity"/>
    <property type="evidence" value="ECO:0007669"/>
    <property type="project" value="UniProtKB-UniRule"/>
</dbReference>
<keyword evidence="3" id="KW-0808">Transferase</keyword>
<evidence type="ECO:0000259" key="12">
    <source>
        <dbReference type="Pfam" id="PF00288"/>
    </source>
</evidence>
<dbReference type="SUPFAM" id="SSF54211">
    <property type="entry name" value="Ribosomal protein S5 domain 2-like"/>
    <property type="match status" value="1"/>
</dbReference>
<dbReference type="EMBL" id="PYVU01000032">
    <property type="protein sequence ID" value="PTB96891.1"/>
    <property type="molecule type" value="Genomic_DNA"/>
</dbReference>
<keyword evidence="6 15" id="KW-0418">Kinase</keyword>
<dbReference type="FunFam" id="3.30.70.890:FF:000001">
    <property type="entry name" value="Galactokinase"/>
    <property type="match status" value="1"/>
</dbReference>
<keyword evidence="5" id="KW-0547">Nucleotide-binding</keyword>
<dbReference type="NCBIfam" id="TIGR00131">
    <property type="entry name" value="gal_kin"/>
    <property type="match status" value="1"/>
</dbReference>
<dbReference type="InterPro" id="IPR013750">
    <property type="entry name" value="GHMP_kinase_C_dom"/>
</dbReference>